<reference evidence="1" key="1">
    <citation type="journal article" date="2022" name="bioRxiv">
        <title>Sequencing and chromosome-scale assembly of the giantPleurodeles waltlgenome.</title>
        <authorList>
            <person name="Brown T."/>
            <person name="Elewa A."/>
            <person name="Iarovenko S."/>
            <person name="Subramanian E."/>
            <person name="Araus A.J."/>
            <person name="Petzold A."/>
            <person name="Susuki M."/>
            <person name="Suzuki K.-i.T."/>
            <person name="Hayashi T."/>
            <person name="Toyoda A."/>
            <person name="Oliveira C."/>
            <person name="Osipova E."/>
            <person name="Leigh N.D."/>
            <person name="Simon A."/>
            <person name="Yun M.H."/>
        </authorList>
    </citation>
    <scope>NUCLEOTIDE SEQUENCE</scope>
    <source>
        <strain evidence="1">20211129_DDA</strain>
        <tissue evidence="1">Liver</tissue>
    </source>
</reference>
<keyword evidence="2" id="KW-1185">Reference proteome</keyword>
<organism evidence="1 2">
    <name type="scientific">Pleurodeles waltl</name>
    <name type="common">Iberian ribbed newt</name>
    <dbReference type="NCBI Taxonomy" id="8319"/>
    <lineage>
        <taxon>Eukaryota</taxon>
        <taxon>Metazoa</taxon>
        <taxon>Chordata</taxon>
        <taxon>Craniata</taxon>
        <taxon>Vertebrata</taxon>
        <taxon>Euteleostomi</taxon>
        <taxon>Amphibia</taxon>
        <taxon>Batrachia</taxon>
        <taxon>Caudata</taxon>
        <taxon>Salamandroidea</taxon>
        <taxon>Salamandridae</taxon>
        <taxon>Pleurodelinae</taxon>
        <taxon>Pleurodeles</taxon>
    </lineage>
</organism>
<proteinExistence type="predicted"/>
<name>A0AAV7Q1S4_PLEWA</name>
<accession>A0AAV7Q1S4</accession>
<comment type="caution">
    <text evidence="1">The sequence shown here is derived from an EMBL/GenBank/DDBJ whole genome shotgun (WGS) entry which is preliminary data.</text>
</comment>
<dbReference type="AlphaFoldDB" id="A0AAV7Q1S4"/>
<dbReference type="Proteomes" id="UP001066276">
    <property type="component" value="Chromosome 7"/>
</dbReference>
<gene>
    <name evidence="1" type="ORF">NDU88_010290</name>
</gene>
<protein>
    <submittedName>
        <fullName evidence="1">Uncharacterized protein</fullName>
    </submittedName>
</protein>
<sequence>MATTRGTEWEALKVVIRRESLSKTYGIRKRLDWELTQQEDVLAALQCQVDNGGTLESDCLEVRGRIVDLWDRLDNYIHRNYRQQLFREGDRSDVCWLGSSGGRVPFPSSRCSAVLLGKRF</sequence>
<evidence type="ECO:0000313" key="1">
    <source>
        <dbReference type="EMBL" id="KAJ1131960.1"/>
    </source>
</evidence>
<evidence type="ECO:0000313" key="2">
    <source>
        <dbReference type="Proteomes" id="UP001066276"/>
    </source>
</evidence>
<dbReference type="EMBL" id="JANPWB010000011">
    <property type="protein sequence ID" value="KAJ1131960.1"/>
    <property type="molecule type" value="Genomic_DNA"/>
</dbReference>